<dbReference type="GO" id="GO:0005829">
    <property type="term" value="C:cytosol"/>
    <property type="evidence" value="ECO:0007669"/>
    <property type="project" value="TreeGrafter"/>
</dbReference>
<dbReference type="EMBL" id="AAOE01000003">
    <property type="protein sequence ID" value="EAR10752.1"/>
    <property type="molecule type" value="Genomic_DNA"/>
</dbReference>
<dbReference type="Proteomes" id="UP000005953">
    <property type="component" value="Unassembled WGS sequence"/>
</dbReference>
<dbReference type="STRING" id="314283.MED297_12070"/>
<gene>
    <name evidence="5" type="ORF">MED297_12070</name>
</gene>
<dbReference type="Pfam" id="PF12833">
    <property type="entry name" value="HTH_18"/>
    <property type="match status" value="1"/>
</dbReference>
<dbReference type="InterPro" id="IPR009057">
    <property type="entry name" value="Homeodomain-like_sf"/>
</dbReference>
<dbReference type="PANTHER" id="PTHR47894">
    <property type="entry name" value="HTH-TYPE TRANSCRIPTIONAL REGULATOR GADX"/>
    <property type="match status" value="1"/>
</dbReference>
<dbReference type="InterPro" id="IPR018060">
    <property type="entry name" value="HTH_AraC"/>
</dbReference>
<keyword evidence="1" id="KW-0805">Transcription regulation</keyword>
<evidence type="ECO:0000259" key="4">
    <source>
        <dbReference type="PROSITE" id="PS01124"/>
    </source>
</evidence>
<dbReference type="PANTHER" id="PTHR47894:SF1">
    <property type="entry name" value="HTH-TYPE TRANSCRIPTIONAL REGULATOR VQSM"/>
    <property type="match status" value="1"/>
</dbReference>
<evidence type="ECO:0000256" key="3">
    <source>
        <dbReference type="ARBA" id="ARBA00023163"/>
    </source>
</evidence>
<dbReference type="AlphaFoldDB" id="A4BBD9"/>
<evidence type="ECO:0000256" key="2">
    <source>
        <dbReference type="ARBA" id="ARBA00023125"/>
    </source>
</evidence>
<feature type="domain" description="HTH araC/xylS-type" evidence="4">
    <location>
        <begin position="239"/>
        <end position="337"/>
    </location>
</feature>
<evidence type="ECO:0000313" key="6">
    <source>
        <dbReference type="Proteomes" id="UP000005953"/>
    </source>
</evidence>
<keyword evidence="3" id="KW-0804">Transcription</keyword>
<dbReference type="SUPFAM" id="SSF46689">
    <property type="entry name" value="Homeodomain-like"/>
    <property type="match status" value="1"/>
</dbReference>
<accession>A4BBD9</accession>
<evidence type="ECO:0000256" key="1">
    <source>
        <dbReference type="ARBA" id="ARBA00023015"/>
    </source>
</evidence>
<dbReference type="GO" id="GO:0000976">
    <property type="term" value="F:transcription cis-regulatory region binding"/>
    <property type="evidence" value="ECO:0007669"/>
    <property type="project" value="TreeGrafter"/>
</dbReference>
<comment type="caution">
    <text evidence="5">The sequence shown here is derived from an EMBL/GenBank/DDBJ whole genome shotgun (WGS) entry which is preliminary data.</text>
</comment>
<dbReference type="Pfam" id="PF12625">
    <property type="entry name" value="Arabinose_bd"/>
    <property type="match status" value="1"/>
</dbReference>
<evidence type="ECO:0000313" key="5">
    <source>
        <dbReference type="EMBL" id="EAR10752.1"/>
    </source>
</evidence>
<reference evidence="5 6" key="1">
    <citation type="submission" date="2006-02" db="EMBL/GenBank/DDBJ databases">
        <authorList>
            <person name="Pinhassi J."/>
            <person name="Pedros-Alio C."/>
            <person name="Ferriera S."/>
            <person name="Johnson J."/>
            <person name="Kravitz S."/>
            <person name="Halpern A."/>
            <person name="Remington K."/>
            <person name="Beeson K."/>
            <person name="Tran B."/>
            <person name="Rogers Y.-H."/>
            <person name="Friedman R."/>
            <person name="Venter J.C."/>
        </authorList>
    </citation>
    <scope>NUCLEOTIDE SEQUENCE [LARGE SCALE GENOMIC DNA]</scope>
    <source>
        <strain evidence="5 6">MED297</strain>
    </source>
</reference>
<dbReference type="HOGENOM" id="CLU_047522_1_1_6"/>
<dbReference type="PROSITE" id="PS01124">
    <property type="entry name" value="HTH_ARAC_FAMILY_2"/>
    <property type="match status" value="1"/>
</dbReference>
<keyword evidence="6" id="KW-1185">Reference proteome</keyword>
<keyword evidence="2" id="KW-0238">DNA-binding</keyword>
<proteinExistence type="predicted"/>
<dbReference type="SMART" id="SM00342">
    <property type="entry name" value="HTH_ARAC"/>
    <property type="match status" value="1"/>
</dbReference>
<dbReference type="InterPro" id="IPR032687">
    <property type="entry name" value="AraC-type_N"/>
</dbReference>
<dbReference type="GO" id="GO:0003700">
    <property type="term" value="F:DNA-binding transcription factor activity"/>
    <property type="evidence" value="ECO:0007669"/>
    <property type="project" value="InterPro"/>
</dbReference>
<name>A4BBD9_9GAMM</name>
<dbReference type="Gene3D" id="1.10.10.60">
    <property type="entry name" value="Homeodomain-like"/>
    <property type="match status" value="1"/>
</dbReference>
<sequence length="341" mass="38372">MGHFALTIRDTFMVNLGQATVTQQFTKAIVAALDGSDLPPNDELNQLLAKIRPYKRVPMPLQDELWRLLVRLYPDPGLGLKLGLQVQPGHLDVVGFLLLSCDTLEDAMDVLLTYHPIVGEGGEFVSTQDDHSCRLIYAPFHNVVRAQRVEAVMATLVRLTRYLTGEAFNPGFVTFQHEPTLSVVEYEQALGCEVRFGQLADALVFDTSQLSLPLVQANSDLFDQMRSLADDQLSQLQQFDLRSQIANLIREHPNWGKERIAEALGMSGRHLNRNLSREGVTFKILADQTRLSMAEDLLAQQVSKADIAERLGFNDESAFFKAFKRWTGLTPTEFEQRGTRR</sequence>
<organism evidence="5 6">
    <name type="scientific">Reinekea blandensis MED297</name>
    <dbReference type="NCBI Taxonomy" id="314283"/>
    <lineage>
        <taxon>Bacteria</taxon>
        <taxon>Pseudomonadati</taxon>
        <taxon>Pseudomonadota</taxon>
        <taxon>Gammaproteobacteria</taxon>
        <taxon>Oceanospirillales</taxon>
        <taxon>Saccharospirillaceae</taxon>
        <taxon>Reinekea</taxon>
    </lineage>
</organism>
<protein>
    <submittedName>
        <fullName evidence="5">Transcriptional regulator, AraC family protein</fullName>
    </submittedName>
</protein>